<dbReference type="AlphaFoldDB" id="A0A2S6FZU7"/>
<dbReference type="RefSeq" id="WP_104409138.1">
    <property type="nucleotide sequence ID" value="NZ_PTIS01000002.1"/>
</dbReference>
<dbReference type="STRING" id="37659.GCA_000703125_01615"/>
<dbReference type="Proteomes" id="UP000239863">
    <property type="component" value="Unassembled WGS sequence"/>
</dbReference>
<sequence length="120" mass="13947">MDLVSKKLLRYGLLIQLYDDFFTYGYESCVDINYRVPRDFRIDVIAALYYINFRRWIFFNIEKDKTVSAYILGNGIDEIERSIQESGELLLSNIYKDVLIPVEEDIRGSDGDGNISRGSV</sequence>
<evidence type="ECO:0000313" key="2">
    <source>
        <dbReference type="Proteomes" id="UP000239863"/>
    </source>
</evidence>
<organism evidence="1 2">
    <name type="scientific">Clostridium algidicarnis DSM 15099</name>
    <dbReference type="NCBI Taxonomy" id="1121295"/>
    <lineage>
        <taxon>Bacteria</taxon>
        <taxon>Bacillati</taxon>
        <taxon>Bacillota</taxon>
        <taxon>Clostridia</taxon>
        <taxon>Eubacteriales</taxon>
        <taxon>Clostridiaceae</taxon>
        <taxon>Clostridium</taxon>
    </lineage>
</organism>
<comment type="caution">
    <text evidence="1">The sequence shown here is derived from an EMBL/GenBank/DDBJ whole genome shotgun (WGS) entry which is preliminary data.</text>
</comment>
<gene>
    <name evidence="1" type="ORF">BD821_10218</name>
</gene>
<name>A0A2S6FZU7_9CLOT</name>
<dbReference type="EMBL" id="PTIS01000002">
    <property type="protein sequence ID" value="PPK49107.1"/>
    <property type="molecule type" value="Genomic_DNA"/>
</dbReference>
<dbReference type="OrthoDB" id="1909277at2"/>
<protein>
    <submittedName>
        <fullName evidence="1">Uncharacterized protein</fullName>
    </submittedName>
</protein>
<evidence type="ECO:0000313" key="1">
    <source>
        <dbReference type="EMBL" id="PPK49107.1"/>
    </source>
</evidence>
<proteinExistence type="predicted"/>
<accession>A0A2S6FZU7</accession>
<reference evidence="1 2" key="1">
    <citation type="submission" date="2018-02" db="EMBL/GenBank/DDBJ databases">
        <title>Genomic Encyclopedia of Archaeal and Bacterial Type Strains, Phase II (KMG-II): from individual species to whole genera.</title>
        <authorList>
            <person name="Goeker M."/>
        </authorList>
    </citation>
    <scope>NUCLEOTIDE SEQUENCE [LARGE SCALE GENOMIC DNA]</scope>
    <source>
        <strain evidence="1 2">DSM 15099</strain>
    </source>
</reference>